<comment type="caution">
    <text evidence="1">The sequence shown here is derived from an EMBL/GenBank/DDBJ whole genome shotgun (WGS) entry which is preliminary data.</text>
</comment>
<evidence type="ECO:0000313" key="1">
    <source>
        <dbReference type="EMBL" id="KAI8526934.1"/>
    </source>
</evidence>
<gene>
    <name evidence="1" type="ORF">RHMOL_Rhmol12G0037300</name>
</gene>
<accession>A0ACC0LE28</accession>
<evidence type="ECO:0000313" key="2">
    <source>
        <dbReference type="Proteomes" id="UP001062846"/>
    </source>
</evidence>
<dbReference type="EMBL" id="CM046399">
    <property type="protein sequence ID" value="KAI8526934.1"/>
    <property type="molecule type" value="Genomic_DNA"/>
</dbReference>
<keyword evidence="2" id="KW-1185">Reference proteome</keyword>
<name>A0ACC0LE28_RHOML</name>
<organism evidence="1 2">
    <name type="scientific">Rhododendron molle</name>
    <name type="common">Chinese azalea</name>
    <name type="synonym">Azalea mollis</name>
    <dbReference type="NCBI Taxonomy" id="49168"/>
    <lineage>
        <taxon>Eukaryota</taxon>
        <taxon>Viridiplantae</taxon>
        <taxon>Streptophyta</taxon>
        <taxon>Embryophyta</taxon>
        <taxon>Tracheophyta</taxon>
        <taxon>Spermatophyta</taxon>
        <taxon>Magnoliopsida</taxon>
        <taxon>eudicotyledons</taxon>
        <taxon>Gunneridae</taxon>
        <taxon>Pentapetalae</taxon>
        <taxon>asterids</taxon>
        <taxon>Ericales</taxon>
        <taxon>Ericaceae</taxon>
        <taxon>Ericoideae</taxon>
        <taxon>Rhodoreae</taxon>
        <taxon>Rhododendron</taxon>
    </lineage>
</organism>
<reference evidence="1" key="1">
    <citation type="submission" date="2022-02" db="EMBL/GenBank/DDBJ databases">
        <title>Plant Genome Project.</title>
        <authorList>
            <person name="Zhang R.-G."/>
        </authorList>
    </citation>
    <scope>NUCLEOTIDE SEQUENCE</scope>
    <source>
        <strain evidence="1">AT1</strain>
    </source>
</reference>
<sequence length="464" mass="51788">MHRERERERLFSRKERMTIDVEVTNKFTLKPTSATPSHLRHYQLSFLDQIAPPVFMPLVLFYPKDVNDNLDNSDKSSHLKKSLSDALTRFYPLAGRMVDNLYVDCNDEGVPYVEAEAKSRLSEVISDPIPGEMNQFLPCELDDVRDLLLVIQVTFFACGGMAVAVGISHKIADALSLFMFINGWAATAHGDTNIPVPQFESAAIFPPMDTTGFTPSTGIAKSDIVTKRFLFTASNISSLREKFSKNNTTTEGGELGNYNHSSRRPTTRVEALSAFIWTRFMVATQACEKKADKIYSLLHAVNLRPRVNPPLAESYFGNISRLAIAVPTMEGEGDGNGVVNQVRDAIRKINGDYVAKLQEGKSHLSFVKERAKQTTTGEVVSFSFTSLCRFPLYEPDFGWGKPVWVGSMSLTFKNLVVFMDTRTGDGIEAWVNLKREDMAKFETDAEFLESISPASPNAVIGSWF</sequence>
<protein>
    <submittedName>
        <fullName evidence="1">Uncharacterized protein</fullName>
    </submittedName>
</protein>
<dbReference type="Proteomes" id="UP001062846">
    <property type="component" value="Chromosome 12"/>
</dbReference>
<proteinExistence type="predicted"/>